<dbReference type="OrthoDB" id="9987665at2759"/>
<dbReference type="STRING" id="46835.A0A504YLP7"/>
<dbReference type="GO" id="GO:0000472">
    <property type="term" value="P:endonucleolytic cleavage to generate mature 5'-end of SSU-rRNA from (SSU-rRNA, 5.8S rRNA, LSU-rRNA)"/>
    <property type="evidence" value="ECO:0007669"/>
    <property type="project" value="TreeGrafter"/>
</dbReference>
<dbReference type="GO" id="GO:0000447">
    <property type="term" value="P:endonucleolytic cleavage in ITS1 to separate SSU-rRNA from 5.8S rRNA and LSU-rRNA from tricistronic rRNA transcript (SSU-rRNA, 5.8S rRNA, LSU-rRNA)"/>
    <property type="evidence" value="ECO:0007669"/>
    <property type="project" value="TreeGrafter"/>
</dbReference>
<dbReference type="PANTHER" id="PTHR13102:SF0">
    <property type="entry name" value="NUCLEOLAR PROTEIN 9"/>
    <property type="match status" value="1"/>
</dbReference>
<name>A0A504YLP7_FASGI</name>
<evidence type="ECO:0000256" key="2">
    <source>
        <dbReference type="SAM" id="MobiDB-lite"/>
    </source>
</evidence>
<dbReference type="AlphaFoldDB" id="A0A504YLP7"/>
<comment type="caution">
    <text evidence="3">The sequence shown here is derived from an EMBL/GenBank/DDBJ whole genome shotgun (WGS) entry which is preliminary data.</text>
</comment>
<keyword evidence="1" id="KW-0677">Repeat</keyword>
<gene>
    <name evidence="3" type="ORF">FGIG_05299</name>
</gene>
<dbReference type="GO" id="GO:0005730">
    <property type="term" value="C:nucleolus"/>
    <property type="evidence" value="ECO:0007669"/>
    <property type="project" value="TreeGrafter"/>
</dbReference>
<dbReference type="InterPro" id="IPR001313">
    <property type="entry name" value="Pumilio_RNA-bd_rpt"/>
</dbReference>
<evidence type="ECO:0000256" key="1">
    <source>
        <dbReference type="ARBA" id="ARBA00022737"/>
    </source>
</evidence>
<dbReference type="SUPFAM" id="SSF48371">
    <property type="entry name" value="ARM repeat"/>
    <property type="match status" value="1"/>
</dbReference>
<evidence type="ECO:0000313" key="4">
    <source>
        <dbReference type="Proteomes" id="UP000316759"/>
    </source>
</evidence>
<evidence type="ECO:0008006" key="5">
    <source>
        <dbReference type="Google" id="ProtNLM"/>
    </source>
</evidence>
<dbReference type="Gene3D" id="1.25.10.10">
    <property type="entry name" value="Leucine-rich Repeat Variant"/>
    <property type="match status" value="2"/>
</dbReference>
<dbReference type="GO" id="GO:0000056">
    <property type="term" value="P:ribosomal small subunit export from nucleus"/>
    <property type="evidence" value="ECO:0007669"/>
    <property type="project" value="TreeGrafter"/>
</dbReference>
<dbReference type="Pfam" id="PF22493">
    <property type="entry name" value="PUF_NOP9"/>
    <property type="match status" value="1"/>
</dbReference>
<dbReference type="InterPro" id="IPR040000">
    <property type="entry name" value="NOP9"/>
</dbReference>
<dbReference type="EMBL" id="SUNJ01008203">
    <property type="protein sequence ID" value="TPP61405.1"/>
    <property type="molecule type" value="Genomic_DNA"/>
</dbReference>
<dbReference type="InterPro" id="IPR016024">
    <property type="entry name" value="ARM-type_fold"/>
</dbReference>
<sequence length="624" mass="70737">MPKVIIDRETCKYYADRAHLLDTITSTDERGQASFIFQTLLAFQKDGWKVAVSPKVCRSLEKMLQEADSDGLIVLLKCLSKNWDGAVTSKFCRHILQKTWKRCQSEPFCNEPLVQDFAHTFLDHMTSNFDRYLNHSHAQHTLRHYLQLLAGVQVEKDPLTSLLDSITKAIKLIIFNTDTFDVENITLCTPFDQNYSETLNSLAQRFLMASDLHDYARNELVSPFVQLLLIIISSRAHSIFKSSLETIVKNAQLFLFSKNQILPDGFVHPTLVYFTDVVIRLMPGKTFARFLTSHVLESSVKKTDLLAPVCLMTAHTTASHALRAVLRRIKKPNDLYELLSALNHGNKDLDSFSRLSSTLKIKQHGLINDLAVLCGKPEFSEMQKMFLHILFPAFGFPASKPKHGAVEDKLIWSILTMTRVTDLPFEAASDMDQNLSDLDELTKTVCMPGCLLSQTLLKYTVAKPNRLAASICAQSTDQLHIWAQHPMLSRVLEALLHSAAVSFKRKSHLISIFQPLFTTLACDRFGSHVLEAIWLATDADAQPLLLKEKVAEQLVSAHQRLWSHQFGHFIYSRLNLGLFADNKPLWRRQILKSSQTNVRKRPAVEPNEGIKNKRNSNSQGNAEK</sequence>
<dbReference type="GO" id="GO:0000480">
    <property type="term" value="P:endonucleolytic cleavage in 5'-ETS of tricistronic rRNA transcript (SSU-rRNA, 5.8S rRNA, LSU-rRNA)"/>
    <property type="evidence" value="ECO:0007669"/>
    <property type="project" value="TreeGrafter"/>
</dbReference>
<dbReference type="GO" id="GO:0030686">
    <property type="term" value="C:90S preribosome"/>
    <property type="evidence" value="ECO:0007669"/>
    <property type="project" value="TreeGrafter"/>
</dbReference>
<feature type="compositionally biased region" description="Polar residues" evidence="2">
    <location>
        <begin position="615"/>
        <end position="624"/>
    </location>
</feature>
<keyword evidence="4" id="KW-1185">Reference proteome</keyword>
<dbReference type="GO" id="GO:0003723">
    <property type="term" value="F:RNA binding"/>
    <property type="evidence" value="ECO:0007669"/>
    <property type="project" value="InterPro"/>
</dbReference>
<evidence type="ECO:0000313" key="3">
    <source>
        <dbReference type="EMBL" id="TPP61405.1"/>
    </source>
</evidence>
<proteinExistence type="predicted"/>
<reference evidence="3 4" key="1">
    <citation type="submission" date="2019-04" db="EMBL/GenBank/DDBJ databases">
        <title>Annotation for the trematode Fasciola gigantica.</title>
        <authorList>
            <person name="Choi Y.-J."/>
        </authorList>
    </citation>
    <scope>NUCLEOTIDE SEQUENCE [LARGE SCALE GENOMIC DNA]</scope>
    <source>
        <strain evidence="3">Uganda_cow_1</strain>
    </source>
</reference>
<protein>
    <recommendedName>
        <fullName evidence="5">Nucleolar protein 9</fullName>
    </recommendedName>
</protein>
<dbReference type="GO" id="GO:0030688">
    <property type="term" value="C:preribosome, small subunit precursor"/>
    <property type="evidence" value="ECO:0007669"/>
    <property type="project" value="TreeGrafter"/>
</dbReference>
<dbReference type="Proteomes" id="UP000316759">
    <property type="component" value="Unassembled WGS sequence"/>
</dbReference>
<organism evidence="3 4">
    <name type="scientific">Fasciola gigantica</name>
    <name type="common">Giant liver fluke</name>
    <dbReference type="NCBI Taxonomy" id="46835"/>
    <lineage>
        <taxon>Eukaryota</taxon>
        <taxon>Metazoa</taxon>
        <taxon>Spiralia</taxon>
        <taxon>Lophotrochozoa</taxon>
        <taxon>Platyhelminthes</taxon>
        <taxon>Trematoda</taxon>
        <taxon>Digenea</taxon>
        <taxon>Plagiorchiida</taxon>
        <taxon>Echinostomata</taxon>
        <taxon>Echinostomatoidea</taxon>
        <taxon>Fasciolidae</taxon>
        <taxon>Fasciola</taxon>
    </lineage>
</organism>
<feature type="region of interest" description="Disordered" evidence="2">
    <location>
        <begin position="597"/>
        <end position="624"/>
    </location>
</feature>
<dbReference type="PANTHER" id="PTHR13102">
    <property type="entry name" value="NUCLEOLAR PROTEIN 9"/>
    <property type="match status" value="1"/>
</dbReference>
<accession>A0A504YLP7</accession>
<dbReference type="InterPro" id="IPR011989">
    <property type="entry name" value="ARM-like"/>
</dbReference>